<evidence type="ECO:0000313" key="2">
    <source>
        <dbReference type="EMBL" id="CAD6220463.1"/>
    </source>
</evidence>
<dbReference type="EMBL" id="CAJGYO010000003">
    <property type="protein sequence ID" value="CAD6220463.1"/>
    <property type="molecule type" value="Genomic_DNA"/>
</dbReference>
<dbReference type="Pfam" id="PF07727">
    <property type="entry name" value="RVT_2"/>
    <property type="match status" value="2"/>
</dbReference>
<dbReference type="GO" id="GO:0020037">
    <property type="term" value="F:heme binding"/>
    <property type="evidence" value="ECO:0007669"/>
    <property type="project" value="InterPro"/>
</dbReference>
<dbReference type="CDD" id="cd09272">
    <property type="entry name" value="RNase_HI_RT_Ty1"/>
    <property type="match status" value="1"/>
</dbReference>
<dbReference type="Pfam" id="PF14223">
    <property type="entry name" value="Retrotran_gag_2"/>
    <property type="match status" value="1"/>
</dbReference>
<feature type="domain" description="Reverse transcriptase Ty1/copia-type" evidence="1">
    <location>
        <begin position="353"/>
        <end position="408"/>
    </location>
</feature>
<dbReference type="GO" id="GO:0004497">
    <property type="term" value="F:monooxygenase activity"/>
    <property type="evidence" value="ECO:0007669"/>
    <property type="project" value="InterPro"/>
</dbReference>
<keyword evidence="3" id="KW-1185">Reference proteome</keyword>
<dbReference type="PANTHER" id="PTHR11439:SF467">
    <property type="entry name" value="INTEGRASE CATALYTIC DOMAIN-CONTAINING PROTEIN"/>
    <property type="match status" value="1"/>
</dbReference>
<evidence type="ECO:0000313" key="3">
    <source>
        <dbReference type="Proteomes" id="UP000604825"/>
    </source>
</evidence>
<feature type="domain" description="Reverse transcriptase Ty1/copia-type" evidence="1">
    <location>
        <begin position="518"/>
        <end position="585"/>
    </location>
</feature>
<dbReference type="AlphaFoldDB" id="A0A811NG59"/>
<protein>
    <recommendedName>
        <fullName evidence="1">Reverse transcriptase Ty1/copia-type domain-containing protein</fullName>
    </recommendedName>
</protein>
<organism evidence="2 3">
    <name type="scientific">Miscanthus lutarioriparius</name>
    <dbReference type="NCBI Taxonomy" id="422564"/>
    <lineage>
        <taxon>Eukaryota</taxon>
        <taxon>Viridiplantae</taxon>
        <taxon>Streptophyta</taxon>
        <taxon>Embryophyta</taxon>
        <taxon>Tracheophyta</taxon>
        <taxon>Spermatophyta</taxon>
        <taxon>Magnoliopsida</taxon>
        <taxon>Liliopsida</taxon>
        <taxon>Poales</taxon>
        <taxon>Poaceae</taxon>
        <taxon>PACMAD clade</taxon>
        <taxon>Panicoideae</taxon>
        <taxon>Andropogonodae</taxon>
        <taxon>Andropogoneae</taxon>
        <taxon>Saccharinae</taxon>
        <taxon>Miscanthus</taxon>
    </lineage>
</organism>
<proteinExistence type="predicted"/>
<dbReference type="PANTHER" id="PTHR11439">
    <property type="entry name" value="GAG-POL-RELATED RETROTRANSPOSON"/>
    <property type="match status" value="1"/>
</dbReference>
<dbReference type="GO" id="GO:0016705">
    <property type="term" value="F:oxidoreductase activity, acting on paired donors, with incorporation or reduction of molecular oxygen"/>
    <property type="evidence" value="ECO:0007669"/>
    <property type="project" value="InterPro"/>
</dbReference>
<sequence>MQWIMVLPVIGETLQLLKPSPSLDIPDFYKLRFKRYGSVFKTSFGGTPMVVSMDMEFNRFVFRQNDKLFQSWYPETAMTTFGKKTMATGCGQIHKHMRTILAPLYAPKNLEEAFISEMERIIAESIRLWATKPSINVKEALTDQHFHFRRNRDRVPVMRMLIVISFRTHQVVGHAILPGEEAQSFSFVSPLLPYLSLKQNTWLLLKHVKNRFGSKPVVALSITEANYMVVAEACKESVWLKALQCASTDEDFEYMSRVPYSSAVGSLMCAMVCSHPDLSYAMSLVSRYMANPGKEHWKVAQRIFRYLRGTTNACLKFGKTDKGLTGYMDSDFAANLDKRRSLRVMCSFLVVVLEFEMKDLGAAKKILGMEITRDINSSLLFLSQQSYIKKVLHRFNMHDANSVSTPIAPHFKLSALQCASTDKDFEYMSRVPYSSVVGSLMCAMVCSHPDLSYAMSLICRYMANPGKEHWKVVQRIFRYLRGTTNACLKFGKTDKGLTSYVDSDFAADLDKRRSLRSKKEITTLKKLLSSEFEMKDLGAAKKILGMEITRDKNSSLLFLSQQSYIKKVLHRFNMHDANSVSTPIAPHFKLSALQCASTDKDFEYMSRVPYSSVVGSLMCAMVCSHPDLSYAMSLVSRYMANPGKEHWKVVQRIFRYLRGTTNACLKFGKTDKGLTGYVDSDFAVDLGKRRSLTGYVFTIGGCAVCSRPDLSYAMSLVSRYTANPGKEHWKVVQWIFRYLRGTTNACLKFDKTDKGLNGYVDSNFAADLDKRRSLIGYVFTIGGCAVSWRATLQPVVACLPLKQNTWLLLKHVRIGLVESTNEDFEYMSRVLYSSVVGSLMYAMVCSRPDLSYAISLVSRYTANPGKEHWKVVQWIFRYLRGTANACLKFDKTDKGLTSYMDSNFAVNLGKRRSLIGYVFTIGGCAFGKTDKGLTGYVDSDFAADLDKRISLTGYVFTIGGCAVSWMATLQPVVALSTTEAEYMAVAEGYKESVWLKDYKTRFLLWQVKMRAILAQSSDLDEALDGFRGKGRKSWTAEEKRKDRKTLSLIHLHLHNDILQEVLQEKTAAELCLKLESICMYKDLTSKMHVKMKLFTHKLQEGGSVMNHLSIFKEIVADLVSMEVLFDITVKKIIGFEPDSPMTKELRKNYDLFFKGLISFPLCVPGTKFYQSIQESGLTDGTPGPCSASRARERVHELIPGGAHGGGFVHQLQVIEHHANPLIHDIGYPLWQMVSVRDLLMSSSRMM</sequence>
<dbReference type="InterPro" id="IPR013103">
    <property type="entry name" value="RVT_2"/>
</dbReference>
<reference evidence="2" key="1">
    <citation type="submission" date="2020-10" db="EMBL/GenBank/DDBJ databases">
        <authorList>
            <person name="Han B."/>
            <person name="Lu T."/>
            <person name="Zhao Q."/>
            <person name="Huang X."/>
            <person name="Zhao Y."/>
        </authorList>
    </citation>
    <scope>NUCLEOTIDE SEQUENCE</scope>
</reference>
<name>A0A811NG59_9POAL</name>
<dbReference type="OrthoDB" id="1436818at2759"/>
<evidence type="ECO:0000259" key="1">
    <source>
        <dbReference type="Pfam" id="PF07727"/>
    </source>
</evidence>
<accession>A0A811NG59</accession>
<comment type="caution">
    <text evidence="2">The sequence shown here is derived from an EMBL/GenBank/DDBJ whole genome shotgun (WGS) entry which is preliminary data.</text>
</comment>
<dbReference type="GO" id="GO:0005506">
    <property type="term" value="F:iron ion binding"/>
    <property type="evidence" value="ECO:0007669"/>
    <property type="project" value="InterPro"/>
</dbReference>
<dbReference type="Gene3D" id="1.10.630.10">
    <property type="entry name" value="Cytochrome P450"/>
    <property type="match status" value="1"/>
</dbReference>
<dbReference type="InterPro" id="IPR036396">
    <property type="entry name" value="Cyt_P450_sf"/>
</dbReference>
<dbReference type="SUPFAM" id="SSF48264">
    <property type="entry name" value="Cytochrome P450"/>
    <property type="match status" value="1"/>
</dbReference>
<dbReference type="Proteomes" id="UP000604825">
    <property type="component" value="Unassembled WGS sequence"/>
</dbReference>
<gene>
    <name evidence="2" type="ORF">NCGR_LOCUS13928</name>
</gene>
<dbReference type="InterPro" id="IPR001128">
    <property type="entry name" value="Cyt_P450"/>
</dbReference>
<dbReference type="Pfam" id="PF00067">
    <property type="entry name" value="p450"/>
    <property type="match status" value="1"/>
</dbReference>